<dbReference type="SMART" id="SM00382">
    <property type="entry name" value="AAA"/>
    <property type="match status" value="1"/>
</dbReference>
<dbReference type="Pfam" id="PF01695">
    <property type="entry name" value="IstB_IS21"/>
    <property type="match status" value="1"/>
</dbReference>
<evidence type="ECO:0000259" key="4">
    <source>
        <dbReference type="SMART" id="SM00382"/>
    </source>
</evidence>
<reference evidence="5 6" key="1">
    <citation type="submission" date="2020-04" db="EMBL/GenBank/DDBJ databases">
        <title>A novel species of genus Lactobacillus that was isolated from fermented food Zha-chili.</title>
        <authorList>
            <person name="Zhang Z."/>
        </authorList>
    </citation>
    <scope>NUCLEOTIDE SEQUENCE [LARGE SCALE GENOMIC DNA]</scope>
    <source>
        <strain evidence="6">HBUAS51383</strain>
    </source>
</reference>
<comment type="caution">
    <text evidence="5">The sequence shown here is derived from an EMBL/GenBank/DDBJ whole genome shotgun (WGS) entry which is preliminary data.</text>
</comment>
<protein>
    <submittedName>
        <fullName evidence="5">ATP-binding protein</fullName>
    </submittedName>
</protein>
<organism evidence="5 6">
    <name type="scientific">Secundilactobacillus angelensis</name>
    <dbReference type="NCBI Taxonomy" id="2722706"/>
    <lineage>
        <taxon>Bacteria</taxon>
        <taxon>Bacillati</taxon>
        <taxon>Bacillota</taxon>
        <taxon>Bacilli</taxon>
        <taxon>Lactobacillales</taxon>
        <taxon>Lactobacillaceae</taxon>
        <taxon>Secundilactobacillus</taxon>
    </lineage>
</organism>
<evidence type="ECO:0000313" key="5">
    <source>
        <dbReference type="EMBL" id="NLR19650.1"/>
    </source>
</evidence>
<dbReference type="PANTHER" id="PTHR30050">
    <property type="entry name" value="CHROMOSOMAL REPLICATION INITIATOR PROTEIN DNAA"/>
    <property type="match status" value="1"/>
</dbReference>
<dbReference type="NCBIfam" id="NF038214">
    <property type="entry name" value="IS21_help_AAA"/>
    <property type="match status" value="1"/>
</dbReference>
<gene>
    <name evidence="5" type="ORF">HC026_12235</name>
</gene>
<dbReference type="PANTHER" id="PTHR30050:SF4">
    <property type="entry name" value="ATP-BINDING PROTEIN RV3427C IN INSERTION SEQUENCE-RELATED"/>
    <property type="match status" value="1"/>
</dbReference>
<dbReference type="EMBL" id="JAAXLJ010000045">
    <property type="protein sequence ID" value="NLR19650.1"/>
    <property type="molecule type" value="Genomic_DNA"/>
</dbReference>
<dbReference type="Proteomes" id="UP000763447">
    <property type="component" value="Unassembled WGS sequence"/>
</dbReference>
<dbReference type="PIRSF" id="PIRSF003073">
    <property type="entry name" value="DNAC_TnpB_IstB"/>
    <property type="match status" value="1"/>
</dbReference>
<keyword evidence="6" id="KW-1185">Reference proteome</keyword>
<sequence length="245" mass="28185">MTTKFQSLITDLEALGLTKISAYLPEYIDQLNRQELSFTEAMLTLTEAELKWRQESDIRQTIERARFPKLKSIRDFDFDFQPSINRQEVLAFQDLAFMDQQENLIFIGSPGVGKTHLAISVGVAACQQGMRTLFINCHELLLRLHAAYEKGRLEQSINRYARYDLLIIDELGYLPVDHDEANLLFQLINARYEHASTIITSNSELSAWVEIFQNPTVTAAILDRIVHHSHIIKITGKSYRLKNVD</sequence>
<dbReference type="InterPro" id="IPR028350">
    <property type="entry name" value="DNAC/IstB-like"/>
</dbReference>
<evidence type="ECO:0000256" key="2">
    <source>
        <dbReference type="ARBA" id="ARBA00022741"/>
    </source>
</evidence>
<dbReference type="InterPro" id="IPR003593">
    <property type="entry name" value="AAA+_ATPase"/>
</dbReference>
<accession>A0ABX1L2G8</accession>
<keyword evidence="3 5" id="KW-0067">ATP-binding</keyword>
<evidence type="ECO:0000256" key="3">
    <source>
        <dbReference type="ARBA" id="ARBA00022840"/>
    </source>
</evidence>
<dbReference type="InterPro" id="IPR047661">
    <property type="entry name" value="IstB"/>
</dbReference>
<comment type="similarity">
    <text evidence="1">Belongs to the IS21/IS1162 putative ATP-binding protein family.</text>
</comment>
<dbReference type="SUPFAM" id="SSF52540">
    <property type="entry name" value="P-loop containing nucleoside triphosphate hydrolases"/>
    <property type="match status" value="1"/>
</dbReference>
<dbReference type="Gene3D" id="3.40.50.300">
    <property type="entry name" value="P-loop containing nucleotide triphosphate hydrolases"/>
    <property type="match status" value="1"/>
</dbReference>
<name>A0ABX1L2G8_9LACO</name>
<dbReference type="RefSeq" id="WP_168926189.1">
    <property type="nucleotide sequence ID" value="NZ_JAAXLJ010000045.1"/>
</dbReference>
<dbReference type="CDD" id="cd00009">
    <property type="entry name" value="AAA"/>
    <property type="match status" value="1"/>
</dbReference>
<feature type="domain" description="AAA+ ATPase" evidence="4">
    <location>
        <begin position="100"/>
        <end position="233"/>
    </location>
</feature>
<evidence type="ECO:0000313" key="6">
    <source>
        <dbReference type="Proteomes" id="UP000763447"/>
    </source>
</evidence>
<proteinExistence type="inferred from homology"/>
<keyword evidence="2" id="KW-0547">Nucleotide-binding</keyword>
<dbReference type="GO" id="GO:0005524">
    <property type="term" value="F:ATP binding"/>
    <property type="evidence" value="ECO:0007669"/>
    <property type="project" value="UniProtKB-KW"/>
</dbReference>
<evidence type="ECO:0000256" key="1">
    <source>
        <dbReference type="ARBA" id="ARBA00008059"/>
    </source>
</evidence>
<dbReference type="InterPro" id="IPR002611">
    <property type="entry name" value="IstB_ATP-bd"/>
</dbReference>
<dbReference type="InterPro" id="IPR027417">
    <property type="entry name" value="P-loop_NTPase"/>
</dbReference>